<accession>H0I1Z0</accession>
<gene>
    <name evidence="2" type="ORF">MAXJ12_32429</name>
</gene>
<feature type="transmembrane region" description="Helical" evidence="1">
    <location>
        <begin position="46"/>
        <end position="64"/>
    </location>
</feature>
<dbReference type="EMBL" id="AHAM01000292">
    <property type="protein sequence ID" value="EHK53035.1"/>
    <property type="molecule type" value="Genomic_DNA"/>
</dbReference>
<evidence type="ECO:0000256" key="1">
    <source>
        <dbReference type="SAM" id="Phobius"/>
    </source>
</evidence>
<keyword evidence="1" id="KW-0812">Transmembrane</keyword>
<proteinExistence type="predicted"/>
<reference evidence="2 3" key="1">
    <citation type="journal article" date="2012" name="J. Bacteriol.">
        <title>Draft Genome Sequence of Mesorhizobium alhagi CCNWXJ12-2T, a Novel Salt-Resistant Species Isolated from the Desert of Northwestern China.</title>
        <authorList>
            <person name="Zhou M."/>
            <person name="Chen W."/>
            <person name="Chen H."/>
            <person name="Wei G."/>
        </authorList>
    </citation>
    <scope>NUCLEOTIDE SEQUENCE [LARGE SCALE GENOMIC DNA]</scope>
    <source>
        <strain evidence="2 3">CCNWXJ12-2</strain>
    </source>
</reference>
<protein>
    <submittedName>
        <fullName evidence="2">Uncharacterized protein</fullName>
    </submittedName>
</protein>
<feature type="transmembrane region" description="Helical" evidence="1">
    <location>
        <begin position="76"/>
        <end position="99"/>
    </location>
</feature>
<keyword evidence="3" id="KW-1185">Reference proteome</keyword>
<dbReference type="Proteomes" id="UP000003250">
    <property type="component" value="Unassembled WGS sequence"/>
</dbReference>
<keyword evidence="1" id="KW-1133">Transmembrane helix</keyword>
<evidence type="ECO:0000313" key="2">
    <source>
        <dbReference type="EMBL" id="EHK53035.1"/>
    </source>
</evidence>
<evidence type="ECO:0000313" key="3">
    <source>
        <dbReference type="Proteomes" id="UP000003250"/>
    </source>
</evidence>
<organism evidence="2 3">
    <name type="scientific">Mesorhizobium alhagi CCNWXJ12-2</name>
    <dbReference type="NCBI Taxonomy" id="1107882"/>
    <lineage>
        <taxon>Bacteria</taxon>
        <taxon>Pseudomonadati</taxon>
        <taxon>Pseudomonadota</taxon>
        <taxon>Alphaproteobacteria</taxon>
        <taxon>Hyphomicrobiales</taxon>
        <taxon>Phyllobacteriaceae</taxon>
        <taxon>Allomesorhizobium</taxon>
    </lineage>
</organism>
<feature type="transmembrane region" description="Helical" evidence="1">
    <location>
        <begin position="20"/>
        <end position="40"/>
    </location>
</feature>
<name>H0I1Z0_9HYPH</name>
<sequence length="105" mass="11689">MMARLKGLRSRMDRRQQILWSYAAIIRRGAILGGAVFLLLTDDPNFNFQLNIISYVVALLWSYYNGTFACGRLSVAWLEGLIVHMIGVVTGNLLILIFGSPLTAA</sequence>
<dbReference type="PATRIC" id="fig|1107882.3.peg.6271"/>
<dbReference type="AlphaFoldDB" id="H0I1Z0"/>
<keyword evidence="1" id="KW-0472">Membrane</keyword>